<gene>
    <name evidence="2" type="ORF">ACFP2T_46775</name>
</gene>
<evidence type="ECO:0000259" key="1">
    <source>
        <dbReference type="PROSITE" id="PS51534"/>
    </source>
</evidence>
<keyword evidence="3" id="KW-1185">Reference proteome</keyword>
<organism evidence="2 3">
    <name type="scientific">Plantactinospora solaniradicis</name>
    <dbReference type="NCBI Taxonomy" id="1723736"/>
    <lineage>
        <taxon>Bacteria</taxon>
        <taxon>Bacillati</taxon>
        <taxon>Actinomycetota</taxon>
        <taxon>Actinomycetes</taxon>
        <taxon>Micromonosporales</taxon>
        <taxon>Micromonosporaceae</taxon>
        <taxon>Plantactinospora</taxon>
    </lineage>
</organism>
<dbReference type="Gene3D" id="3.40.50.10140">
    <property type="entry name" value="Toll/interleukin-1 receptor homology (TIR) domain"/>
    <property type="match status" value="1"/>
</dbReference>
<dbReference type="InterPro" id="IPR035897">
    <property type="entry name" value="Toll_tir_struct_dom_sf"/>
</dbReference>
<feature type="domain" description="SEFIR" evidence="1">
    <location>
        <begin position="238"/>
        <end position="377"/>
    </location>
</feature>
<sequence>MADETWIDEIFPEAAGSTARLDATTIDRLAEILHLDRVDVAIGLRGTLRIHGYEVPPFEVRTNTWRIDLPGAVAHTVLAGLAGAAIIAAAGAPPLPTALVSLAAPLLLRIRRVELEARDITLHAELTAAARDEPQSLQELYQRLPARSRAELSIGELTEVVERLLDARLAAVGPDGVRLRAGDGRHGFRLALTAPSLVPSLLHVTALPPTGAPDGSSDPAAVIAPAGPGTGLRLADGRPRVFISYAQESENHKRDVLAFAECLHASGVGVILDQDTLAHRGDWQLWATKHITESDYVLVIASPTCRKVGDGTIDPDRNKGLQAEMRTLRELYNSDHPTWLRRVLPVILPGMTVDDIPLFLQPHNADHYKVVSLDQVGAVDVLRTLTSP</sequence>
<dbReference type="EMBL" id="JBHSPR010000100">
    <property type="protein sequence ID" value="MFC6023646.1"/>
    <property type="molecule type" value="Genomic_DNA"/>
</dbReference>
<dbReference type="Proteomes" id="UP001596203">
    <property type="component" value="Unassembled WGS sequence"/>
</dbReference>
<dbReference type="PROSITE" id="PS51534">
    <property type="entry name" value="SEFIR"/>
    <property type="match status" value="1"/>
</dbReference>
<comment type="caution">
    <text evidence="2">The sequence shown here is derived from an EMBL/GenBank/DDBJ whole genome shotgun (WGS) entry which is preliminary data.</text>
</comment>
<reference evidence="3" key="1">
    <citation type="journal article" date="2019" name="Int. J. Syst. Evol. Microbiol.">
        <title>The Global Catalogue of Microorganisms (GCM) 10K type strain sequencing project: providing services to taxonomists for standard genome sequencing and annotation.</title>
        <authorList>
            <consortium name="The Broad Institute Genomics Platform"/>
            <consortium name="The Broad Institute Genome Sequencing Center for Infectious Disease"/>
            <person name="Wu L."/>
            <person name="Ma J."/>
        </authorList>
    </citation>
    <scope>NUCLEOTIDE SEQUENCE [LARGE SCALE GENOMIC DNA]</scope>
    <source>
        <strain evidence="3">ZS-35-S2</strain>
    </source>
</reference>
<evidence type="ECO:0000313" key="2">
    <source>
        <dbReference type="EMBL" id="MFC6023646.1"/>
    </source>
</evidence>
<protein>
    <submittedName>
        <fullName evidence="2">SEFIR domain-containing protein</fullName>
    </submittedName>
</protein>
<name>A0ABW1KPM8_9ACTN</name>
<dbReference type="Pfam" id="PF08357">
    <property type="entry name" value="SEFIR"/>
    <property type="match status" value="1"/>
</dbReference>
<dbReference type="RefSeq" id="WP_377434216.1">
    <property type="nucleotide sequence ID" value="NZ_JBHSPR010000100.1"/>
</dbReference>
<accession>A0ABW1KPM8</accession>
<dbReference type="InterPro" id="IPR013568">
    <property type="entry name" value="SEFIR_dom"/>
</dbReference>
<evidence type="ECO:0000313" key="3">
    <source>
        <dbReference type="Proteomes" id="UP001596203"/>
    </source>
</evidence>
<proteinExistence type="predicted"/>